<dbReference type="InterPro" id="IPR045340">
    <property type="entry name" value="DUF6533"/>
</dbReference>
<name>A0A8H6HFB8_9AGAR</name>
<evidence type="ECO:0000256" key="1">
    <source>
        <dbReference type="SAM" id="Phobius"/>
    </source>
</evidence>
<protein>
    <recommendedName>
        <fullName evidence="2">DUF6533 domain-containing protein</fullName>
    </recommendedName>
</protein>
<dbReference type="EMBL" id="JACGCI010000099">
    <property type="protein sequence ID" value="KAF6745799.1"/>
    <property type="molecule type" value="Genomic_DNA"/>
</dbReference>
<evidence type="ECO:0000259" key="2">
    <source>
        <dbReference type="Pfam" id="PF20151"/>
    </source>
</evidence>
<keyword evidence="1" id="KW-0812">Transmembrane</keyword>
<feature type="transmembrane region" description="Helical" evidence="1">
    <location>
        <begin position="107"/>
        <end position="124"/>
    </location>
</feature>
<accession>A0A8H6HFB8</accession>
<organism evidence="3 4">
    <name type="scientific">Ephemerocybe angulata</name>
    <dbReference type="NCBI Taxonomy" id="980116"/>
    <lineage>
        <taxon>Eukaryota</taxon>
        <taxon>Fungi</taxon>
        <taxon>Dikarya</taxon>
        <taxon>Basidiomycota</taxon>
        <taxon>Agaricomycotina</taxon>
        <taxon>Agaricomycetes</taxon>
        <taxon>Agaricomycetidae</taxon>
        <taxon>Agaricales</taxon>
        <taxon>Agaricineae</taxon>
        <taxon>Psathyrellaceae</taxon>
        <taxon>Ephemerocybe</taxon>
    </lineage>
</organism>
<dbReference type="OrthoDB" id="3350812at2759"/>
<dbReference type="AlphaFoldDB" id="A0A8H6HFB8"/>
<sequence>MDLTPEKLAIVIKQTSIGITAHTDNISSTVAFYTFYIYHYFTTLDEEVSTMWPRKWRTGKILFLSARYIPMLVMADRILSICGHFPKGAVQIDTQGRRTFNPTPYRLFRFACEVALLLCLYALLGARRRYLVLLFSVYMREKALTLGTALVPISYIAEQVVAIFSLALFIFSVRYKNKGGSLIHIIRRDSGLYIFLLTALALGIAIVGTFRLQGFYNLQNPILDSIQRTVVPVLSCRLLLNMHLTEDPDLRTNVSTILFDFPSPGEDDDDDDSELRDTPVPMVHFKGLGRRRGGDEVSIPSTLAGSASNVVVESGQRV</sequence>
<evidence type="ECO:0000313" key="3">
    <source>
        <dbReference type="EMBL" id="KAF6745799.1"/>
    </source>
</evidence>
<evidence type="ECO:0000313" key="4">
    <source>
        <dbReference type="Proteomes" id="UP000521943"/>
    </source>
</evidence>
<dbReference type="Proteomes" id="UP000521943">
    <property type="component" value="Unassembled WGS sequence"/>
</dbReference>
<proteinExistence type="predicted"/>
<gene>
    <name evidence="3" type="ORF">DFP72DRAFT_855984</name>
</gene>
<reference evidence="3 4" key="1">
    <citation type="submission" date="2020-07" db="EMBL/GenBank/DDBJ databases">
        <title>Comparative genomics of pyrophilous fungi reveals a link between fire events and developmental genes.</title>
        <authorList>
            <consortium name="DOE Joint Genome Institute"/>
            <person name="Steindorff A.S."/>
            <person name="Carver A."/>
            <person name="Calhoun S."/>
            <person name="Stillman K."/>
            <person name="Liu H."/>
            <person name="Lipzen A."/>
            <person name="Pangilinan J."/>
            <person name="Labutti K."/>
            <person name="Bruns T.D."/>
            <person name="Grigoriev I.V."/>
        </authorList>
    </citation>
    <scope>NUCLEOTIDE SEQUENCE [LARGE SCALE GENOMIC DNA]</scope>
    <source>
        <strain evidence="3 4">CBS 144469</strain>
    </source>
</reference>
<feature type="transmembrane region" description="Helical" evidence="1">
    <location>
        <begin position="192"/>
        <end position="212"/>
    </location>
</feature>
<dbReference type="Pfam" id="PF20151">
    <property type="entry name" value="DUF6533"/>
    <property type="match status" value="1"/>
</dbReference>
<keyword evidence="1" id="KW-1133">Transmembrane helix</keyword>
<keyword evidence="4" id="KW-1185">Reference proteome</keyword>
<comment type="caution">
    <text evidence="3">The sequence shown here is derived from an EMBL/GenBank/DDBJ whole genome shotgun (WGS) entry which is preliminary data.</text>
</comment>
<feature type="domain" description="DUF6533" evidence="2">
    <location>
        <begin position="28"/>
        <end position="72"/>
    </location>
</feature>
<feature type="transmembrane region" description="Helical" evidence="1">
    <location>
        <begin position="144"/>
        <end position="171"/>
    </location>
</feature>
<keyword evidence="1" id="KW-0472">Membrane</keyword>